<keyword evidence="2" id="KW-0472">Membrane</keyword>
<feature type="domain" description="Signal transduction histidine kinase internal region" evidence="3">
    <location>
        <begin position="423"/>
        <end position="499"/>
    </location>
</feature>
<dbReference type="GO" id="GO:0016020">
    <property type="term" value="C:membrane"/>
    <property type="evidence" value="ECO:0007669"/>
    <property type="project" value="InterPro"/>
</dbReference>
<sequence>MSVSLIRLLLTCGFICLIISEHKGQNRQPKSDVGDAIQFKILKTTGDTLDFDQAYRSIDKFSFPEDAFNKTRPEDTYWILLDFKRGATSKLNDSIRYLKLNYFDFGEIFYQKLDSIVTRPIGQLDENTIAKRITSSKYHCEIPLDFKSLIQNRYLFLRVKRIKFIEPVTNWSFTYQQNSESNSYTWSDIAKSIPNYIYMGIGFTISIIMLVYFFHFRKIEFLLYSSFVFFKIIYLFQEEVILLDKLHVNNTLLKSWLLETNSILIGIAYNLFILFYLNVKKEYPRVYYFLKVGVYIHVLMLVADLVFLLFTYHLGHIYLILVLRVVSFLITVSFLVYLFFYNKNRISKIFLIGSSCFFISIIVYYYFNLKAGNDPMLYGNSLFLAIGSTLEMLFFAYGLTYKAFDEHLQGIYFKQEAIINKNKALRAQINPHFIFNALSSIQHLILKKKNTSALNYLSKFSRITRNALEASIDGQATLDEEIKMLNDYLELESLRFDHAFSFRVEVEEQLVPSEMDIPFMITQPFVENAILHGLLPKTSGQKELTVAFEEKDDDLICTIDDTGIGRNNHQNATGPDQEKRKSRGLEVTLSRLASWPYGSGKVEIIDKVDKNNVPLGTKVVIVVPLGSKK</sequence>
<evidence type="ECO:0000313" key="5">
    <source>
        <dbReference type="EMBL" id="RYC52440.1"/>
    </source>
</evidence>
<dbReference type="Pfam" id="PF06580">
    <property type="entry name" value="His_kinase"/>
    <property type="match status" value="1"/>
</dbReference>
<evidence type="ECO:0000256" key="1">
    <source>
        <dbReference type="SAM" id="MobiDB-lite"/>
    </source>
</evidence>
<accession>A0A444VP72</accession>
<organism evidence="5 6">
    <name type="scientific">Flagellimonas olearia</name>
    <dbReference type="NCBI Taxonomy" id="552546"/>
    <lineage>
        <taxon>Bacteria</taxon>
        <taxon>Pseudomonadati</taxon>
        <taxon>Bacteroidota</taxon>
        <taxon>Flavobacteriia</taxon>
        <taxon>Flavobacteriales</taxon>
        <taxon>Flavobacteriaceae</taxon>
        <taxon>Flagellimonas</taxon>
    </lineage>
</organism>
<feature type="transmembrane region" description="Helical" evidence="2">
    <location>
        <begin position="379"/>
        <end position="399"/>
    </location>
</feature>
<reference evidence="5 6" key="1">
    <citation type="submission" date="2014-04" db="EMBL/GenBank/DDBJ databases">
        <title>Whole genome of Muricauda olearia.</title>
        <authorList>
            <person name="Zhang X.-H."/>
            <person name="Tang K."/>
        </authorList>
    </citation>
    <scope>NUCLEOTIDE SEQUENCE [LARGE SCALE GENOMIC DNA]</scope>
    <source>
        <strain evidence="5 6">Th120</strain>
    </source>
</reference>
<feature type="transmembrane region" description="Helical" evidence="2">
    <location>
        <begin position="221"/>
        <end position="236"/>
    </location>
</feature>
<dbReference type="GO" id="GO:0000155">
    <property type="term" value="F:phosphorelay sensor kinase activity"/>
    <property type="evidence" value="ECO:0007669"/>
    <property type="project" value="InterPro"/>
</dbReference>
<evidence type="ECO:0000256" key="2">
    <source>
        <dbReference type="SAM" id="Phobius"/>
    </source>
</evidence>
<dbReference type="Proteomes" id="UP000290261">
    <property type="component" value="Unassembled WGS sequence"/>
</dbReference>
<dbReference type="SUPFAM" id="SSF55874">
    <property type="entry name" value="ATPase domain of HSP90 chaperone/DNA topoisomerase II/histidine kinase"/>
    <property type="match status" value="1"/>
</dbReference>
<evidence type="ECO:0008006" key="7">
    <source>
        <dbReference type="Google" id="ProtNLM"/>
    </source>
</evidence>
<keyword evidence="6" id="KW-1185">Reference proteome</keyword>
<name>A0A444VP72_9FLAO</name>
<dbReference type="PANTHER" id="PTHR34220:SF7">
    <property type="entry name" value="SENSOR HISTIDINE KINASE YPDA"/>
    <property type="match status" value="1"/>
</dbReference>
<feature type="transmembrane region" description="Helical" evidence="2">
    <location>
        <begin position="289"/>
        <end position="310"/>
    </location>
</feature>
<dbReference type="InterPro" id="IPR010559">
    <property type="entry name" value="Sig_transdc_His_kin_internal"/>
</dbReference>
<feature type="transmembrane region" description="Helical" evidence="2">
    <location>
        <begin position="349"/>
        <end position="367"/>
    </location>
</feature>
<dbReference type="Gene3D" id="3.30.565.10">
    <property type="entry name" value="Histidine kinase-like ATPase, C-terminal domain"/>
    <property type="match status" value="1"/>
</dbReference>
<dbReference type="PANTHER" id="PTHR34220">
    <property type="entry name" value="SENSOR HISTIDINE KINASE YPDA"/>
    <property type="match status" value="1"/>
</dbReference>
<dbReference type="InterPro" id="IPR050640">
    <property type="entry name" value="Bact_2-comp_sensor_kinase"/>
</dbReference>
<keyword evidence="2" id="KW-1133">Transmembrane helix</keyword>
<dbReference type="InterPro" id="IPR036890">
    <property type="entry name" value="HATPase_C_sf"/>
</dbReference>
<feature type="transmembrane region" description="Helical" evidence="2">
    <location>
        <begin position="256"/>
        <end position="277"/>
    </location>
</feature>
<feature type="transmembrane region" description="Helical" evidence="2">
    <location>
        <begin position="196"/>
        <end position="214"/>
    </location>
</feature>
<gene>
    <name evidence="5" type="ORF">DN53_11245</name>
</gene>
<dbReference type="InterPro" id="IPR011623">
    <property type="entry name" value="7TMR_DISM_rcpt_extracell_dom1"/>
</dbReference>
<dbReference type="AlphaFoldDB" id="A0A444VP72"/>
<keyword evidence="2" id="KW-0812">Transmembrane</keyword>
<dbReference type="RefSeq" id="WP_129653956.1">
    <property type="nucleotide sequence ID" value="NZ_ML142908.1"/>
</dbReference>
<dbReference type="EMBL" id="JJMP01000003">
    <property type="protein sequence ID" value="RYC52440.1"/>
    <property type="molecule type" value="Genomic_DNA"/>
</dbReference>
<comment type="caution">
    <text evidence="5">The sequence shown here is derived from an EMBL/GenBank/DDBJ whole genome shotgun (WGS) entry which is preliminary data.</text>
</comment>
<protein>
    <recommendedName>
        <fullName evidence="7">Signal transduction histidine kinase internal region domain-containing protein</fullName>
    </recommendedName>
</protein>
<feature type="transmembrane region" description="Helical" evidence="2">
    <location>
        <begin position="316"/>
        <end position="340"/>
    </location>
</feature>
<dbReference type="Pfam" id="PF07695">
    <property type="entry name" value="7TMR-DISM_7TM"/>
    <property type="match status" value="1"/>
</dbReference>
<evidence type="ECO:0000259" key="4">
    <source>
        <dbReference type="Pfam" id="PF07695"/>
    </source>
</evidence>
<feature type="compositionally biased region" description="Polar residues" evidence="1">
    <location>
        <begin position="565"/>
        <end position="574"/>
    </location>
</feature>
<evidence type="ECO:0000313" key="6">
    <source>
        <dbReference type="Proteomes" id="UP000290261"/>
    </source>
</evidence>
<proteinExistence type="predicted"/>
<feature type="domain" description="7TM-DISM receptor extracellular" evidence="4">
    <location>
        <begin position="196"/>
        <end position="401"/>
    </location>
</feature>
<evidence type="ECO:0000259" key="3">
    <source>
        <dbReference type="Pfam" id="PF06580"/>
    </source>
</evidence>
<feature type="region of interest" description="Disordered" evidence="1">
    <location>
        <begin position="564"/>
        <end position="583"/>
    </location>
</feature>